<dbReference type="PROSITE" id="PS51352">
    <property type="entry name" value="THIOREDOXIN_2"/>
    <property type="match status" value="1"/>
</dbReference>
<dbReference type="SUPFAM" id="SSF52833">
    <property type="entry name" value="Thioredoxin-like"/>
    <property type="match status" value="1"/>
</dbReference>
<gene>
    <name evidence="2" type="ORF">MNBD_GAMMA13-676</name>
</gene>
<sequence>MKQLFKYFKSGVYALGMAAILALNPANADTTTEGPAPDFALKNNSGKNLRLSEFRGEVVMINFWASWCAPCRQEMPLLEELYSQYQPMGFTILGVNVEEDSSKAKQMLRDIPVSFPILFDNNSKVSKLYNVVAMPSTVLVDRNGNVRYLHQGYKPGYEDAYQQQVRALIRE</sequence>
<dbReference type="AlphaFoldDB" id="A0A3B0ZC62"/>
<evidence type="ECO:0000259" key="1">
    <source>
        <dbReference type="PROSITE" id="PS51352"/>
    </source>
</evidence>
<dbReference type="Pfam" id="PF00578">
    <property type="entry name" value="AhpC-TSA"/>
    <property type="match status" value="1"/>
</dbReference>
<organism evidence="2">
    <name type="scientific">hydrothermal vent metagenome</name>
    <dbReference type="NCBI Taxonomy" id="652676"/>
    <lineage>
        <taxon>unclassified sequences</taxon>
        <taxon>metagenomes</taxon>
        <taxon>ecological metagenomes</taxon>
    </lineage>
</organism>
<reference evidence="2" key="1">
    <citation type="submission" date="2018-06" db="EMBL/GenBank/DDBJ databases">
        <authorList>
            <person name="Zhirakovskaya E."/>
        </authorList>
    </citation>
    <scope>NUCLEOTIDE SEQUENCE</scope>
</reference>
<dbReference type="CDD" id="cd02966">
    <property type="entry name" value="TlpA_like_family"/>
    <property type="match status" value="1"/>
</dbReference>
<dbReference type="InterPro" id="IPR017937">
    <property type="entry name" value="Thioredoxin_CS"/>
</dbReference>
<dbReference type="InterPro" id="IPR036249">
    <property type="entry name" value="Thioredoxin-like_sf"/>
</dbReference>
<dbReference type="GO" id="GO:0016491">
    <property type="term" value="F:oxidoreductase activity"/>
    <property type="evidence" value="ECO:0007669"/>
    <property type="project" value="InterPro"/>
</dbReference>
<dbReference type="InterPro" id="IPR050553">
    <property type="entry name" value="Thioredoxin_ResA/DsbE_sf"/>
</dbReference>
<dbReference type="PROSITE" id="PS00194">
    <property type="entry name" value="THIOREDOXIN_1"/>
    <property type="match status" value="1"/>
</dbReference>
<dbReference type="Gene3D" id="3.40.30.10">
    <property type="entry name" value="Glutaredoxin"/>
    <property type="match status" value="1"/>
</dbReference>
<accession>A0A3B0ZC62</accession>
<dbReference type="EMBL" id="UOFK01000149">
    <property type="protein sequence ID" value="VAW78316.1"/>
    <property type="molecule type" value="Genomic_DNA"/>
</dbReference>
<protein>
    <recommendedName>
        <fullName evidence="1">Thioredoxin domain-containing protein</fullName>
    </recommendedName>
</protein>
<feature type="domain" description="Thioredoxin" evidence="1">
    <location>
        <begin position="30"/>
        <end position="170"/>
    </location>
</feature>
<dbReference type="InterPro" id="IPR000866">
    <property type="entry name" value="AhpC/TSA"/>
</dbReference>
<name>A0A3B0ZC62_9ZZZZ</name>
<evidence type="ECO:0000313" key="2">
    <source>
        <dbReference type="EMBL" id="VAW78316.1"/>
    </source>
</evidence>
<dbReference type="PANTHER" id="PTHR42852">
    <property type="entry name" value="THIOL:DISULFIDE INTERCHANGE PROTEIN DSBE"/>
    <property type="match status" value="1"/>
</dbReference>
<dbReference type="GO" id="GO:0016209">
    <property type="term" value="F:antioxidant activity"/>
    <property type="evidence" value="ECO:0007669"/>
    <property type="project" value="InterPro"/>
</dbReference>
<dbReference type="InterPro" id="IPR013766">
    <property type="entry name" value="Thioredoxin_domain"/>
</dbReference>
<proteinExistence type="predicted"/>
<dbReference type="PANTHER" id="PTHR42852:SF17">
    <property type="entry name" value="THIOREDOXIN-LIKE PROTEIN HI_1115"/>
    <property type="match status" value="1"/>
</dbReference>